<accession>A0A8S5NCY3</accession>
<proteinExistence type="predicted"/>
<organism evidence="1">
    <name type="scientific">Siphoviridae sp. ctnot10</name>
    <dbReference type="NCBI Taxonomy" id="2826458"/>
    <lineage>
        <taxon>Viruses</taxon>
        <taxon>Duplodnaviria</taxon>
        <taxon>Heunggongvirae</taxon>
        <taxon>Uroviricota</taxon>
        <taxon>Caudoviricetes</taxon>
    </lineage>
</organism>
<evidence type="ECO:0000313" key="1">
    <source>
        <dbReference type="EMBL" id="DAD92239.1"/>
    </source>
</evidence>
<name>A0A8S5NCY3_9CAUD</name>
<reference evidence="1" key="1">
    <citation type="journal article" date="2021" name="Proc. Natl. Acad. Sci. U.S.A.">
        <title>A Catalog of Tens of Thousands of Viruses from Human Metagenomes Reveals Hidden Associations with Chronic Diseases.</title>
        <authorList>
            <person name="Tisza M.J."/>
            <person name="Buck C.B."/>
        </authorList>
    </citation>
    <scope>NUCLEOTIDE SEQUENCE</scope>
    <source>
        <strain evidence="1">Ctnot10</strain>
    </source>
</reference>
<dbReference type="EMBL" id="BK015130">
    <property type="protein sequence ID" value="DAD92239.1"/>
    <property type="molecule type" value="Genomic_DNA"/>
</dbReference>
<protein>
    <submittedName>
        <fullName evidence="1">Uncharacterized protein</fullName>
    </submittedName>
</protein>
<sequence length="46" mass="5344">MSICVAKIKRVVGRLPKLILMHFREKASVERAIVRTSSLSWLVFWS</sequence>